<organism evidence="1 2">
    <name type="scientific">Desulfobulbus oralis</name>
    <dbReference type="NCBI Taxonomy" id="1986146"/>
    <lineage>
        <taxon>Bacteria</taxon>
        <taxon>Pseudomonadati</taxon>
        <taxon>Thermodesulfobacteriota</taxon>
        <taxon>Desulfobulbia</taxon>
        <taxon>Desulfobulbales</taxon>
        <taxon>Desulfobulbaceae</taxon>
        <taxon>Desulfobulbus</taxon>
    </lineage>
</organism>
<dbReference type="Pfam" id="PF10670">
    <property type="entry name" value="DUF4198"/>
    <property type="match status" value="1"/>
</dbReference>
<sequence length="291" mass="32451">MTHCLRQTLSHRGILCGALLLLAAPWLFVAQAGAHSLFIQSGRMQVNPGKASPLFFCYGHHFPVDDAIQGNKLAHVQVIAPDRSVTDVQVRDEHSLHSYLVHYEQPGTYILTAETTPGYFAMYVDKKGRERHSLKPLSTFAGEAREVRSSMRSSQWAKTYVVSDKASEPAPGPVGLPLELVPAANLAALKEGDSLAFQVYADKMPYTGEGTWDATYSGFSTEAEDMYIPQTRARDGKFVVPIDHAGRWFVRFFSKTPASEAQKTEFLTEKKTATFVFEVRNERKRPQVDSH</sequence>
<dbReference type="KEGG" id="deo:CAY53_11210"/>
<dbReference type="RefSeq" id="WP_104937178.1">
    <property type="nucleotide sequence ID" value="NZ_CP021255.1"/>
</dbReference>
<dbReference type="InterPro" id="IPR019613">
    <property type="entry name" value="DUF4198"/>
</dbReference>
<keyword evidence="2" id="KW-1185">Reference proteome</keyword>
<reference evidence="1 2" key="1">
    <citation type="journal article" date="2018" name="MBio">
        <title>Insights into the evolution of host association through the isolation and characterization of a novel human periodontal pathobiont, Desulfobulbus oralis.</title>
        <authorList>
            <person name="Cross K.L."/>
            <person name="Chirania P."/>
            <person name="Xiong W."/>
            <person name="Beall C.J."/>
            <person name="Elkins J.G."/>
            <person name="Giannone R.J."/>
            <person name="Griffen A.L."/>
            <person name="Guss A.M."/>
            <person name="Hettich R.L."/>
            <person name="Joshi S.S."/>
            <person name="Mokrzan E.M."/>
            <person name="Martin R.K."/>
            <person name="Zhulin I.B."/>
            <person name="Leys E.J."/>
            <person name="Podar M."/>
        </authorList>
    </citation>
    <scope>NUCLEOTIDE SEQUENCE [LARGE SCALE GENOMIC DNA]</scope>
    <source>
        <strain evidence="1 2">ORNL</strain>
    </source>
</reference>
<evidence type="ECO:0008006" key="3">
    <source>
        <dbReference type="Google" id="ProtNLM"/>
    </source>
</evidence>
<evidence type="ECO:0000313" key="2">
    <source>
        <dbReference type="Proteomes" id="UP000239867"/>
    </source>
</evidence>
<dbReference type="AlphaFoldDB" id="A0A2L1GQQ4"/>
<dbReference type="OrthoDB" id="5414589at2"/>
<name>A0A2L1GQQ4_9BACT</name>
<protein>
    <recommendedName>
        <fullName evidence="3">Nickel transporter</fullName>
    </recommendedName>
</protein>
<gene>
    <name evidence="1" type="ORF">CAY53_11210</name>
</gene>
<dbReference type="Proteomes" id="UP000239867">
    <property type="component" value="Chromosome"/>
</dbReference>
<dbReference type="EMBL" id="CP021255">
    <property type="protein sequence ID" value="AVD71968.1"/>
    <property type="molecule type" value="Genomic_DNA"/>
</dbReference>
<proteinExistence type="predicted"/>
<accession>A0A2L1GQQ4</accession>
<evidence type="ECO:0000313" key="1">
    <source>
        <dbReference type="EMBL" id="AVD71968.1"/>
    </source>
</evidence>